<dbReference type="EMBL" id="JAFVMF010000028">
    <property type="protein sequence ID" value="MBO1361689.1"/>
    <property type="molecule type" value="Genomic_DNA"/>
</dbReference>
<name>A0ABS3M0K3_9PROT</name>
<dbReference type="InterPro" id="IPR001753">
    <property type="entry name" value="Enoyl-CoA_hydra/iso"/>
</dbReference>
<dbReference type="Gene3D" id="3.90.226.10">
    <property type="entry name" value="2-enoyl-CoA Hydratase, Chain A, domain 1"/>
    <property type="match status" value="1"/>
</dbReference>
<dbReference type="InterPro" id="IPR051683">
    <property type="entry name" value="Enoyl-CoA_Hydratase/Isomerase"/>
</dbReference>
<evidence type="ECO:0000313" key="3">
    <source>
        <dbReference type="Proteomes" id="UP000664771"/>
    </source>
</evidence>
<accession>A0ABS3M0K3</accession>
<dbReference type="InterPro" id="IPR014748">
    <property type="entry name" value="Enoyl-CoA_hydra_C"/>
</dbReference>
<comment type="caution">
    <text evidence="2">The sequence shown here is derived from an EMBL/GenBank/DDBJ whole genome shotgun (WGS) entry which is preliminary data.</text>
</comment>
<gene>
    <name evidence="2" type="ORF">J2D73_18050</name>
</gene>
<dbReference type="PANTHER" id="PTHR42964:SF1">
    <property type="entry name" value="POLYKETIDE BIOSYNTHESIS ENOYL-COA HYDRATASE PKSH-RELATED"/>
    <property type="match status" value="1"/>
</dbReference>
<sequence>MTERSLLVEVRDGVAWLTLNRPDAGNAIDIPMARELLAAAIRCDHDRAVRCVVLTGAGRMFCVGGDIASFQAAADRADDYLSELAGTMTLALSRFARMGKPLLTLVNGPAAGAGLSMAIAGDIVLAVSSAHFTSAYTAIGLVPDCGLTWWLPRVVGLRRAQELIATNRRVACEEAVAIGLVTRLVDDLNGAGAETAAALASSATAALAAARRLLLESYSASFETQSEREARAIAAAGVGDEGREGVGAFLGKRKPDFKGI</sequence>
<keyword evidence="3" id="KW-1185">Reference proteome</keyword>
<dbReference type="Pfam" id="PF00378">
    <property type="entry name" value="ECH_1"/>
    <property type="match status" value="1"/>
</dbReference>
<organism evidence="2 3">
    <name type="scientific">Acetobacter sacchari</name>
    <dbReference type="NCBI Taxonomy" id="2661687"/>
    <lineage>
        <taxon>Bacteria</taxon>
        <taxon>Pseudomonadati</taxon>
        <taxon>Pseudomonadota</taxon>
        <taxon>Alphaproteobacteria</taxon>
        <taxon>Acetobacterales</taxon>
        <taxon>Acetobacteraceae</taxon>
        <taxon>Acetobacter</taxon>
    </lineage>
</organism>
<proteinExistence type="inferred from homology"/>
<protein>
    <submittedName>
        <fullName evidence="2">Enoyl-CoA hydratase/isomerase family protein</fullName>
    </submittedName>
</protein>
<dbReference type="InterPro" id="IPR029045">
    <property type="entry name" value="ClpP/crotonase-like_dom_sf"/>
</dbReference>
<dbReference type="SUPFAM" id="SSF52096">
    <property type="entry name" value="ClpP/crotonase"/>
    <property type="match status" value="1"/>
</dbReference>
<dbReference type="CDD" id="cd06558">
    <property type="entry name" value="crotonase-like"/>
    <property type="match status" value="1"/>
</dbReference>
<dbReference type="Proteomes" id="UP000664771">
    <property type="component" value="Unassembled WGS sequence"/>
</dbReference>
<evidence type="ECO:0000256" key="1">
    <source>
        <dbReference type="ARBA" id="ARBA00005254"/>
    </source>
</evidence>
<dbReference type="PANTHER" id="PTHR42964">
    <property type="entry name" value="ENOYL-COA HYDRATASE"/>
    <property type="match status" value="1"/>
</dbReference>
<dbReference type="RefSeq" id="WP_207883640.1">
    <property type="nucleotide sequence ID" value="NZ_JAFVMF010000028.1"/>
</dbReference>
<evidence type="ECO:0000313" key="2">
    <source>
        <dbReference type="EMBL" id="MBO1361689.1"/>
    </source>
</evidence>
<comment type="similarity">
    <text evidence="1">Belongs to the enoyl-CoA hydratase/isomerase family.</text>
</comment>
<reference evidence="2 3" key="1">
    <citation type="submission" date="2021-03" db="EMBL/GenBank/DDBJ databases">
        <title>The complete genome sequence of Acetobacter sacchari TBRC 11175.</title>
        <authorList>
            <person name="Charoenyingcharoen P."/>
            <person name="Yukphan P."/>
        </authorList>
    </citation>
    <scope>NUCLEOTIDE SEQUENCE [LARGE SCALE GENOMIC DNA]</scope>
    <source>
        <strain evidence="2 3">TBRC 11175</strain>
    </source>
</reference>
<dbReference type="Gene3D" id="1.10.12.10">
    <property type="entry name" value="Lyase 2-enoyl-coa Hydratase, Chain A, domain 2"/>
    <property type="match status" value="1"/>
</dbReference>